<sequence length="193" mass="21552">MTVLRKQRRVAGKKQNYYWDTELGCEVPAPVRKQHYAKPNPMQGLIGYAVMYEPDVREIADLALANLNGPQTRNGLPSISLNRLLDMAHHDSVLYSTNHPDSVNGPVYDAALTMLLQLFSSRLEDWAEEYRWEQKASSPSIDGLMQELGYDTTNSTGSISNSLNVVVTGAKVFVGADANREWLRLNGLTAVQR</sequence>
<dbReference type="EMBL" id="OQ884031">
    <property type="protein sequence ID" value="WNO29989.1"/>
    <property type="molecule type" value="Genomic_DNA"/>
</dbReference>
<evidence type="ECO:0000313" key="1">
    <source>
        <dbReference type="EMBL" id="WNO29989.1"/>
    </source>
</evidence>
<name>A0AA96KRV2_9CAUD</name>
<evidence type="ECO:0000313" key="2">
    <source>
        <dbReference type="Proteomes" id="UP001305490"/>
    </source>
</evidence>
<proteinExistence type="predicted"/>
<organism evidence="1 2">
    <name type="scientific">Enterobacter phage SDFMU_EhYP</name>
    <dbReference type="NCBI Taxonomy" id="3076128"/>
    <lineage>
        <taxon>Viruses</taxon>
        <taxon>Duplodnaviria</taxon>
        <taxon>Heunggongvirae</taxon>
        <taxon>Uroviricota</taxon>
        <taxon>Caudoviricetes</taxon>
        <taxon>Autographivirales</taxon>
        <taxon>Autoscriptoviridae</taxon>
        <taxon>Slopekvirinae</taxon>
        <taxon>Koutsourovirus</taxon>
        <taxon>Koutsourovirus EhYP</taxon>
    </lineage>
</organism>
<keyword evidence="2" id="KW-1185">Reference proteome</keyword>
<accession>A0AA96KRV2</accession>
<reference evidence="1 2" key="1">
    <citation type="submission" date="2023-04" db="EMBL/GenBank/DDBJ databases">
        <authorList>
            <person name="Zhang K."/>
        </authorList>
    </citation>
    <scope>NUCLEOTIDE SEQUENCE [LARGE SCALE GENOMIC DNA]</scope>
</reference>
<dbReference type="Proteomes" id="UP001305490">
    <property type="component" value="Segment"/>
</dbReference>
<protein>
    <submittedName>
        <fullName evidence="1">Uncharacterized protein</fullName>
    </submittedName>
</protein>